<dbReference type="InterPro" id="IPR010179">
    <property type="entry name" value="CRISPR-assoc_prot_Cse3"/>
</dbReference>
<dbReference type="Gene3D" id="3.30.70.1210">
    <property type="entry name" value="Crispr-associated protein, domain 2"/>
    <property type="match status" value="1"/>
</dbReference>
<evidence type="ECO:0000313" key="2">
    <source>
        <dbReference type="Proteomes" id="UP000184268"/>
    </source>
</evidence>
<dbReference type="AlphaFoldDB" id="A0A1M5TXZ6"/>
<accession>A0A1M5TXZ6</accession>
<proteinExistence type="predicted"/>
<dbReference type="Proteomes" id="UP000184268">
    <property type="component" value="Unassembled WGS sequence"/>
</dbReference>
<evidence type="ECO:0000313" key="1">
    <source>
        <dbReference type="EMBL" id="SHH55657.1"/>
    </source>
</evidence>
<name>A0A1M5TXZ6_9GAMM</name>
<organism evidence="1 2">
    <name type="scientific">Ferrimonas marina</name>
    <dbReference type="NCBI Taxonomy" id="299255"/>
    <lineage>
        <taxon>Bacteria</taxon>
        <taxon>Pseudomonadati</taxon>
        <taxon>Pseudomonadota</taxon>
        <taxon>Gammaproteobacteria</taxon>
        <taxon>Alteromonadales</taxon>
        <taxon>Ferrimonadaceae</taxon>
        <taxon>Ferrimonas</taxon>
    </lineage>
</organism>
<dbReference type="SMART" id="SM01101">
    <property type="entry name" value="CRISPR_assoc"/>
    <property type="match status" value="1"/>
</dbReference>
<dbReference type="RefSeq" id="WP_067655834.1">
    <property type="nucleotide sequence ID" value="NZ_FQXG01000003.1"/>
</dbReference>
<keyword evidence="2" id="KW-1185">Reference proteome</keyword>
<dbReference type="SUPFAM" id="SSF117987">
    <property type="entry name" value="CRISPR-associated protein"/>
    <property type="match status" value="1"/>
</dbReference>
<gene>
    <name evidence="1" type="ORF">SAMN02745129_2326</name>
</gene>
<sequence length="188" mass="21119">MNCYEGIMTLDGDLSAGGEKEHYLGKLHRFMCKKLGKGHVGDQRQYLYYRWPGQDYVFVRSAVAMPEMGIVDEVSVEMSEGQELFVKVPVRAIRRSGERRKVLVVPESEMEIHGTELLERNGFAVLLCATSKDLCGVLDRESRKEAFNYYELSARVRVVDAEKAAHAYCSGLGRGKAFGMGLMLCQPV</sequence>
<dbReference type="Pfam" id="PF08798">
    <property type="entry name" value="CRISPR_assoc"/>
    <property type="match status" value="1"/>
</dbReference>
<protein>
    <submittedName>
        <fullName evidence="1">CRISPR associated protein</fullName>
    </submittedName>
</protein>
<reference evidence="1 2" key="1">
    <citation type="submission" date="2016-11" db="EMBL/GenBank/DDBJ databases">
        <authorList>
            <person name="Jaros S."/>
            <person name="Januszkiewicz K."/>
            <person name="Wedrychowicz H."/>
        </authorList>
    </citation>
    <scope>NUCLEOTIDE SEQUENCE [LARGE SCALE GENOMIC DNA]</scope>
    <source>
        <strain evidence="1 2">DSM 16917</strain>
    </source>
</reference>
<dbReference type="STRING" id="299255.SAMN02745129_2326"/>
<dbReference type="EMBL" id="FQXG01000003">
    <property type="protein sequence ID" value="SHH55657.1"/>
    <property type="molecule type" value="Genomic_DNA"/>
</dbReference>
<dbReference type="OrthoDB" id="9795689at2"/>